<gene>
    <name evidence="1" type="ORF">chiPu_0031139</name>
</gene>
<protein>
    <submittedName>
        <fullName evidence="1">Uncharacterized protein</fullName>
    </submittedName>
</protein>
<evidence type="ECO:0000313" key="1">
    <source>
        <dbReference type="EMBL" id="GCC47145.1"/>
    </source>
</evidence>
<comment type="caution">
    <text evidence="1">The sequence shown here is derived from an EMBL/GenBank/DDBJ whole genome shotgun (WGS) entry which is preliminary data.</text>
</comment>
<dbReference type="EMBL" id="BEZZ01201849">
    <property type="protein sequence ID" value="GCC47145.1"/>
    <property type="molecule type" value="Genomic_DNA"/>
</dbReference>
<sequence length="69" mass="7313">MIAIAIPVAIRPYSMAVAPDSSFTKRETRFFINNSCVHVAGRTRFGLAGVLSTVTIAAPYGSTIAAQLI</sequence>
<evidence type="ECO:0000313" key="2">
    <source>
        <dbReference type="Proteomes" id="UP000287033"/>
    </source>
</evidence>
<accession>A0A401TWW4</accession>
<dbReference type="Proteomes" id="UP000287033">
    <property type="component" value="Unassembled WGS sequence"/>
</dbReference>
<proteinExistence type="predicted"/>
<dbReference type="AlphaFoldDB" id="A0A401TWW4"/>
<reference evidence="1 2" key="1">
    <citation type="journal article" date="2018" name="Nat. Ecol. Evol.">
        <title>Shark genomes provide insights into elasmobranch evolution and the origin of vertebrates.</title>
        <authorList>
            <person name="Hara Y"/>
            <person name="Yamaguchi K"/>
            <person name="Onimaru K"/>
            <person name="Kadota M"/>
            <person name="Koyanagi M"/>
            <person name="Keeley SD"/>
            <person name="Tatsumi K"/>
            <person name="Tanaka K"/>
            <person name="Motone F"/>
            <person name="Kageyama Y"/>
            <person name="Nozu R"/>
            <person name="Adachi N"/>
            <person name="Nishimura O"/>
            <person name="Nakagawa R"/>
            <person name="Tanegashima C"/>
            <person name="Kiyatake I"/>
            <person name="Matsumoto R"/>
            <person name="Murakumo K"/>
            <person name="Nishida K"/>
            <person name="Terakita A"/>
            <person name="Kuratani S"/>
            <person name="Sato K"/>
            <person name="Hyodo S Kuraku.S."/>
        </authorList>
    </citation>
    <scope>NUCLEOTIDE SEQUENCE [LARGE SCALE GENOMIC DNA]</scope>
</reference>
<keyword evidence="2" id="KW-1185">Reference proteome</keyword>
<organism evidence="1 2">
    <name type="scientific">Chiloscyllium punctatum</name>
    <name type="common">Brownbanded bambooshark</name>
    <name type="synonym">Hemiscyllium punctatum</name>
    <dbReference type="NCBI Taxonomy" id="137246"/>
    <lineage>
        <taxon>Eukaryota</taxon>
        <taxon>Metazoa</taxon>
        <taxon>Chordata</taxon>
        <taxon>Craniata</taxon>
        <taxon>Vertebrata</taxon>
        <taxon>Chondrichthyes</taxon>
        <taxon>Elasmobranchii</taxon>
        <taxon>Galeomorphii</taxon>
        <taxon>Galeoidea</taxon>
        <taxon>Orectolobiformes</taxon>
        <taxon>Hemiscylliidae</taxon>
        <taxon>Chiloscyllium</taxon>
    </lineage>
</organism>
<name>A0A401TWW4_CHIPU</name>